<dbReference type="Pfam" id="PF00512">
    <property type="entry name" value="HisKA"/>
    <property type="match status" value="1"/>
</dbReference>
<keyword evidence="3" id="KW-0597">Phosphoprotein</keyword>
<comment type="catalytic activity">
    <reaction evidence="1">
        <text>ATP + protein L-histidine = ADP + protein N-phospho-L-histidine.</text>
        <dbReference type="EC" id="2.7.13.3"/>
    </reaction>
</comment>
<evidence type="ECO:0000256" key="5">
    <source>
        <dbReference type="ARBA" id="ARBA00022777"/>
    </source>
</evidence>
<feature type="transmembrane region" description="Helical" evidence="6">
    <location>
        <begin position="243"/>
        <end position="262"/>
    </location>
</feature>
<dbReference type="AlphaFoldDB" id="A0A2H9N2W2"/>
<accession>A0A2H9N2W2</accession>
<evidence type="ECO:0000256" key="1">
    <source>
        <dbReference type="ARBA" id="ARBA00000085"/>
    </source>
</evidence>
<feature type="transmembrane region" description="Helical" evidence="6">
    <location>
        <begin position="24"/>
        <end position="42"/>
    </location>
</feature>
<comment type="caution">
    <text evidence="8">The sequence shown here is derived from an EMBL/GenBank/DDBJ whole genome shotgun (WGS) entry which is preliminary data.</text>
</comment>
<sequence>MAKLIKGVIFRISGRYQTGMQKEYLNLFSILISFIIGLSVYLKGRNRQVGLHFLIFAIIITLWSISLYFYNIPVLLSAFEWLKITLSLTIIGIFELFCFIIVISNISLKKFKLPLIISSILSVAIILALFVNNLITEGKSYLIILHPPSVIFFLLLFIYGAFGAAILFERSLKSLGIERLQAMYILVGFGLFLISTTVLNVFIPLTTGSGGHLWLGPIFALLLVGFFAFVITRYYLFEIRVILMKLFVGVMGMILLILPFLIPSFNLKILTTIIFLLFCILGHYLLKGVDEESKRREEAERLIGEWEKLTRAKDQFLLSLQHHLRTPLTPIKGYLERILEGTYGREENPVIREKLIEMKKLADTLYSLMEGLLDVQELKMGKKTLSLEDCQIGNLIEGIIEESRPEAKQKGLYLKFEGIPLPMIKLDKKRIREAIWNLVDNAIKYTNRGGVTIITKIEDEKLKIAISDTGIGMEKEEIDYFLQGKLFERGGEAKKLYGPGRGIGLSLSIEFVKAHGGKIWAESEGWGKGTTFWIELPIKIE</sequence>
<dbReference type="InterPro" id="IPR036097">
    <property type="entry name" value="HisK_dim/P_sf"/>
</dbReference>
<evidence type="ECO:0000313" key="9">
    <source>
        <dbReference type="Proteomes" id="UP000236840"/>
    </source>
</evidence>
<dbReference type="InterPro" id="IPR004358">
    <property type="entry name" value="Sig_transdc_His_kin-like_C"/>
</dbReference>
<feature type="transmembrane region" description="Helical" evidence="6">
    <location>
        <begin position="214"/>
        <end position="236"/>
    </location>
</feature>
<dbReference type="PRINTS" id="PR00344">
    <property type="entry name" value="BCTRLSENSOR"/>
</dbReference>
<name>A0A2H9N2W2_9BACT</name>
<protein>
    <recommendedName>
        <fullName evidence="2">histidine kinase</fullName>
        <ecNumber evidence="2">2.7.13.3</ecNumber>
    </recommendedName>
</protein>
<dbReference type="Proteomes" id="UP000236840">
    <property type="component" value="Unassembled WGS sequence"/>
</dbReference>
<evidence type="ECO:0000256" key="6">
    <source>
        <dbReference type="SAM" id="Phobius"/>
    </source>
</evidence>
<keyword evidence="6" id="KW-1133">Transmembrane helix</keyword>
<gene>
    <name evidence="8" type="ORF">COZ90_00990</name>
</gene>
<evidence type="ECO:0000313" key="8">
    <source>
        <dbReference type="EMBL" id="PIW91374.1"/>
    </source>
</evidence>
<feature type="transmembrane region" description="Helical" evidence="6">
    <location>
        <begin position="268"/>
        <end position="286"/>
    </location>
</feature>
<evidence type="ECO:0000256" key="2">
    <source>
        <dbReference type="ARBA" id="ARBA00012438"/>
    </source>
</evidence>
<dbReference type="InterPro" id="IPR003594">
    <property type="entry name" value="HATPase_dom"/>
</dbReference>
<dbReference type="GO" id="GO:0005886">
    <property type="term" value="C:plasma membrane"/>
    <property type="evidence" value="ECO:0007669"/>
    <property type="project" value="TreeGrafter"/>
</dbReference>
<feature type="domain" description="Histidine kinase" evidence="7">
    <location>
        <begin position="319"/>
        <end position="540"/>
    </location>
</feature>
<dbReference type="SMART" id="SM00388">
    <property type="entry name" value="HisKA"/>
    <property type="match status" value="1"/>
</dbReference>
<dbReference type="SUPFAM" id="SSF55874">
    <property type="entry name" value="ATPase domain of HSP90 chaperone/DNA topoisomerase II/histidine kinase"/>
    <property type="match status" value="1"/>
</dbReference>
<dbReference type="PROSITE" id="PS50109">
    <property type="entry name" value="HIS_KIN"/>
    <property type="match status" value="1"/>
</dbReference>
<evidence type="ECO:0000256" key="4">
    <source>
        <dbReference type="ARBA" id="ARBA00022679"/>
    </source>
</evidence>
<keyword evidence="4" id="KW-0808">Transferase</keyword>
<proteinExistence type="predicted"/>
<dbReference type="InterPro" id="IPR036890">
    <property type="entry name" value="HATPase_C_sf"/>
</dbReference>
<dbReference type="EMBL" id="PFHJ01000024">
    <property type="protein sequence ID" value="PIW91374.1"/>
    <property type="molecule type" value="Genomic_DNA"/>
</dbReference>
<dbReference type="GO" id="GO:0009927">
    <property type="term" value="F:histidine phosphotransfer kinase activity"/>
    <property type="evidence" value="ECO:0007669"/>
    <property type="project" value="TreeGrafter"/>
</dbReference>
<dbReference type="Gene3D" id="1.10.287.130">
    <property type="match status" value="1"/>
</dbReference>
<evidence type="ECO:0000259" key="7">
    <source>
        <dbReference type="PROSITE" id="PS50109"/>
    </source>
</evidence>
<dbReference type="InterPro" id="IPR003661">
    <property type="entry name" value="HisK_dim/P_dom"/>
</dbReference>
<dbReference type="PANTHER" id="PTHR43047">
    <property type="entry name" value="TWO-COMPONENT HISTIDINE PROTEIN KINASE"/>
    <property type="match status" value="1"/>
</dbReference>
<evidence type="ECO:0000256" key="3">
    <source>
        <dbReference type="ARBA" id="ARBA00022553"/>
    </source>
</evidence>
<feature type="transmembrane region" description="Helical" evidence="6">
    <location>
        <begin position="180"/>
        <end position="202"/>
    </location>
</feature>
<dbReference type="SMART" id="SM00387">
    <property type="entry name" value="HATPase_c"/>
    <property type="match status" value="1"/>
</dbReference>
<keyword evidence="6" id="KW-0472">Membrane</keyword>
<dbReference type="PANTHER" id="PTHR43047:SF72">
    <property type="entry name" value="OSMOSENSING HISTIDINE PROTEIN KINASE SLN1"/>
    <property type="match status" value="1"/>
</dbReference>
<feature type="transmembrane region" description="Helical" evidence="6">
    <location>
        <begin position="49"/>
        <end position="69"/>
    </location>
</feature>
<feature type="transmembrane region" description="Helical" evidence="6">
    <location>
        <begin position="81"/>
        <end position="103"/>
    </location>
</feature>
<dbReference type="Pfam" id="PF02518">
    <property type="entry name" value="HATPase_c"/>
    <property type="match status" value="1"/>
</dbReference>
<reference evidence="9" key="1">
    <citation type="submission" date="2017-09" db="EMBL/GenBank/DDBJ databases">
        <title>Depth-based differentiation of microbial function through sediment-hosted aquifers and enrichment of novel symbionts in the deep terrestrial subsurface.</title>
        <authorList>
            <person name="Probst A.J."/>
            <person name="Ladd B."/>
            <person name="Jarett J.K."/>
            <person name="Geller-Mcgrath D.E."/>
            <person name="Sieber C.M.K."/>
            <person name="Emerson J.B."/>
            <person name="Anantharaman K."/>
            <person name="Thomas B.C."/>
            <person name="Malmstrom R."/>
            <person name="Stieglmeier M."/>
            <person name="Klingl A."/>
            <person name="Woyke T."/>
            <person name="Ryan C.M."/>
            <person name="Banfield J.F."/>
        </authorList>
    </citation>
    <scope>NUCLEOTIDE SEQUENCE [LARGE SCALE GENOMIC DNA]</scope>
</reference>
<dbReference type="CDD" id="cd00082">
    <property type="entry name" value="HisKA"/>
    <property type="match status" value="1"/>
</dbReference>
<dbReference type="InterPro" id="IPR005467">
    <property type="entry name" value="His_kinase_dom"/>
</dbReference>
<dbReference type="SUPFAM" id="SSF47384">
    <property type="entry name" value="Homodimeric domain of signal transducing histidine kinase"/>
    <property type="match status" value="1"/>
</dbReference>
<dbReference type="GO" id="GO:0000155">
    <property type="term" value="F:phosphorelay sensor kinase activity"/>
    <property type="evidence" value="ECO:0007669"/>
    <property type="project" value="InterPro"/>
</dbReference>
<dbReference type="Gene3D" id="3.30.565.10">
    <property type="entry name" value="Histidine kinase-like ATPase, C-terminal domain"/>
    <property type="match status" value="1"/>
</dbReference>
<keyword evidence="6" id="KW-0812">Transmembrane</keyword>
<dbReference type="EC" id="2.7.13.3" evidence="2"/>
<feature type="transmembrane region" description="Helical" evidence="6">
    <location>
        <begin position="115"/>
        <end position="135"/>
    </location>
</feature>
<keyword evidence="5" id="KW-0418">Kinase</keyword>
<feature type="transmembrane region" description="Helical" evidence="6">
    <location>
        <begin position="141"/>
        <end position="168"/>
    </location>
</feature>
<organism evidence="8 9">
    <name type="scientific">Candidatus Nealsonbacteria bacterium CG_4_8_14_3_um_filter_37_36</name>
    <dbReference type="NCBI Taxonomy" id="1974688"/>
    <lineage>
        <taxon>Bacteria</taxon>
        <taxon>Candidatus Nealsoniibacteriota</taxon>
    </lineage>
</organism>